<dbReference type="Gene3D" id="1.10.150.20">
    <property type="entry name" value="5' to 3' exonuclease, C-terminal subdomain"/>
    <property type="match status" value="1"/>
</dbReference>
<feature type="domain" description="RNA polymerase alpha subunit C-terminal" evidence="1">
    <location>
        <begin position="20"/>
        <end position="78"/>
    </location>
</feature>
<dbReference type="GO" id="GO:0000428">
    <property type="term" value="C:DNA-directed RNA polymerase complex"/>
    <property type="evidence" value="ECO:0007669"/>
    <property type="project" value="UniProtKB-KW"/>
</dbReference>
<keyword evidence="2" id="KW-0240">DNA-directed RNA polymerase</keyword>
<keyword evidence="2" id="KW-0804">Transcription</keyword>
<reference evidence="2" key="1">
    <citation type="journal article" date="2012" name="Appl. Environ. Microbiol.">
        <title>Salivaricin D, a Novel Intrinsically Trypsin-Resistant Lantibiotic from Streptococcus salivarius 5M6c Isolated from a Healthy Infant.</title>
        <authorList>
            <person name="Birri D.J."/>
            <person name="Brede D.A."/>
            <person name="Nes I.F."/>
        </authorList>
    </citation>
    <scope>NUCLEOTIDE SEQUENCE</scope>
    <source>
        <strain evidence="2">5M6c</strain>
    </source>
</reference>
<proteinExistence type="predicted"/>
<dbReference type="EMBL" id="JN564797">
    <property type="protein sequence ID" value="AEX55140.1"/>
    <property type="molecule type" value="Genomic_DNA"/>
</dbReference>
<dbReference type="GO" id="GO:0003899">
    <property type="term" value="F:DNA-directed RNA polymerase activity"/>
    <property type="evidence" value="ECO:0007669"/>
    <property type="project" value="InterPro"/>
</dbReference>
<sequence length="87" mass="9670">MKKVLDSNPEIDIECGALSETYLETPIEDIELSVRTYNCLKRAGKNTLGDISSMTIDELKNIKGINESSIIEVESLLKQRGLSLLID</sequence>
<accession>H2D735</accession>
<dbReference type="Pfam" id="PF03118">
    <property type="entry name" value="RNA_pol_A_CTD"/>
    <property type="match status" value="1"/>
</dbReference>
<organism evidence="2">
    <name type="scientific">Streptococcus salivarius</name>
    <dbReference type="NCBI Taxonomy" id="1304"/>
    <lineage>
        <taxon>Bacteria</taxon>
        <taxon>Bacillati</taxon>
        <taxon>Bacillota</taxon>
        <taxon>Bacilli</taxon>
        <taxon>Lactobacillales</taxon>
        <taxon>Streptococcaceae</taxon>
        <taxon>Streptococcus</taxon>
    </lineage>
</organism>
<dbReference type="GO" id="GO:0003677">
    <property type="term" value="F:DNA binding"/>
    <property type="evidence" value="ECO:0007669"/>
    <property type="project" value="InterPro"/>
</dbReference>
<dbReference type="SUPFAM" id="SSF47789">
    <property type="entry name" value="C-terminal domain of RNA polymerase alpha subunit"/>
    <property type="match status" value="1"/>
</dbReference>
<dbReference type="GO" id="GO:0006351">
    <property type="term" value="P:DNA-templated transcription"/>
    <property type="evidence" value="ECO:0007669"/>
    <property type="project" value="InterPro"/>
</dbReference>
<name>H2D735_STRSL</name>
<evidence type="ECO:0000259" key="1">
    <source>
        <dbReference type="Pfam" id="PF03118"/>
    </source>
</evidence>
<protein>
    <submittedName>
        <fullName evidence="2">Putative DNA-directed RNA polymerase subunit alpha</fullName>
    </submittedName>
</protein>
<dbReference type="AlphaFoldDB" id="H2D735"/>
<evidence type="ECO:0000313" key="2">
    <source>
        <dbReference type="EMBL" id="AEX55140.1"/>
    </source>
</evidence>
<dbReference type="InterPro" id="IPR011260">
    <property type="entry name" value="RNAP_asu_C"/>
</dbReference>